<dbReference type="AlphaFoldDB" id="A0A7W9UMB7"/>
<dbReference type="Proteomes" id="UP000540412">
    <property type="component" value="Unassembled WGS sequence"/>
</dbReference>
<dbReference type="PROSITE" id="PS00086">
    <property type="entry name" value="CYTOCHROME_P450"/>
    <property type="match status" value="1"/>
</dbReference>
<keyword evidence="4" id="KW-0560">Oxidoreductase</keyword>
<comment type="caution">
    <text evidence="7">The sequence shown here is derived from an EMBL/GenBank/DDBJ whole genome shotgun (WGS) entry which is preliminary data.</text>
</comment>
<dbReference type="PANTHER" id="PTHR46696:SF1">
    <property type="entry name" value="CYTOCHROME P450 YJIB-RELATED"/>
    <property type="match status" value="1"/>
</dbReference>
<keyword evidence="6" id="KW-0503">Monooxygenase</keyword>
<protein>
    <recommendedName>
        <fullName evidence="9">Cytochrome P450</fullName>
    </recommendedName>
</protein>
<sequence length="381" mass="40988">MSAEERAGLPVIGTGAETRWADHARWRGAVRRATLPGGLPVWVVAGYDEVAGLLADPRLSLDKQHSSGGYAGFALPPALDRNLLNMDGDEHIRVRRLAAPAFTRRSAAALRDTVSRIAESAFAALPGDETVDVLARLCVPIPAVVIGELLGVPADLHNRLRHAADAMVTLDPSSSESARRLRDSIGWMVATFTELIGAKRAEPGDDLLSGWIRARDDEDRLSEDELVSLAFLMMMAGLENAVHLCGNAIAAALTDDPIRDWAAQRARMTARANPAPFAIRRFATEDLPLGDVLVPCGDTVLLSLFGADSDPARDGRPSLLFGRGPHYCLGAQVGNLIVDAVVPELFTRFPGARLAIPESALRYRNSWRSHGLEALPVVLGR</sequence>
<evidence type="ECO:0000313" key="8">
    <source>
        <dbReference type="Proteomes" id="UP000540412"/>
    </source>
</evidence>
<evidence type="ECO:0008006" key="9">
    <source>
        <dbReference type="Google" id="ProtNLM"/>
    </source>
</evidence>
<evidence type="ECO:0000256" key="1">
    <source>
        <dbReference type="ARBA" id="ARBA00010617"/>
    </source>
</evidence>
<keyword evidence="8" id="KW-1185">Reference proteome</keyword>
<gene>
    <name evidence="7" type="ORF">BJY24_007366</name>
</gene>
<dbReference type="RefSeq" id="WP_157185763.1">
    <property type="nucleotide sequence ID" value="NZ_JACHIT010000002.1"/>
</dbReference>
<evidence type="ECO:0000256" key="5">
    <source>
        <dbReference type="ARBA" id="ARBA00023004"/>
    </source>
</evidence>
<evidence type="ECO:0000256" key="3">
    <source>
        <dbReference type="ARBA" id="ARBA00022723"/>
    </source>
</evidence>
<keyword evidence="5" id="KW-0408">Iron</keyword>
<name>A0A7W9UMB7_9NOCA</name>
<dbReference type="InterPro" id="IPR002397">
    <property type="entry name" value="Cyt_P450_B"/>
</dbReference>
<accession>A0A7W9UMB7</accession>
<keyword evidence="3" id="KW-0479">Metal-binding</keyword>
<dbReference type="InterPro" id="IPR017972">
    <property type="entry name" value="Cyt_P450_CS"/>
</dbReference>
<evidence type="ECO:0000313" key="7">
    <source>
        <dbReference type="EMBL" id="MBB5918454.1"/>
    </source>
</evidence>
<dbReference type="PRINTS" id="PR00359">
    <property type="entry name" value="BP450"/>
</dbReference>
<keyword evidence="2" id="KW-0349">Heme</keyword>
<dbReference type="Gene3D" id="1.10.630.10">
    <property type="entry name" value="Cytochrome P450"/>
    <property type="match status" value="1"/>
</dbReference>
<proteinExistence type="inferred from homology"/>
<evidence type="ECO:0000256" key="6">
    <source>
        <dbReference type="ARBA" id="ARBA00023033"/>
    </source>
</evidence>
<dbReference type="SUPFAM" id="SSF48264">
    <property type="entry name" value="Cytochrome P450"/>
    <property type="match status" value="1"/>
</dbReference>
<evidence type="ECO:0000256" key="2">
    <source>
        <dbReference type="ARBA" id="ARBA00022617"/>
    </source>
</evidence>
<reference evidence="7 8" key="1">
    <citation type="submission" date="2020-08" db="EMBL/GenBank/DDBJ databases">
        <title>Sequencing the genomes of 1000 actinobacteria strains.</title>
        <authorList>
            <person name="Klenk H.-P."/>
        </authorList>
    </citation>
    <scope>NUCLEOTIDE SEQUENCE [LARGE SCALE GENOMIC DNA]</scope>
    <source>
        <strain evidence="7 8">DSM 43582</strain>
    </source>
</reference>
<dbReference type="InterPro" id="IPR036396">
    <property type="entry name" value="Cyt_P450_sf"/>
</dbReference>
<dbReference type="GO" id="GO:0020037">
    <property type="term" value="F:heme binding"/>
    <property type="evidence" value="ECO:0007669"/>
    <property type="project" value="InterPro"/>
</dbReference>
<dbReference type="GO" id="GO:0016705">
    <property type="term" value="F:oxidoreductase activity, acting on paired donors, with incorporation or reduction of molecular oxygen"/>
    <property type="evidence" value="ECO:0007669"/>
    <property type="project" value="InterPro"/>
</dbReference>
<dbReference type="EMBL" id="JACHIT010000002">
    <property type="protein sequence ID" value="MBB5918454.1"/>
    <property type="molecule type" value="Genomic_DNA"/>
</dbReference>
<comment type="similarity">
    <text evidence="1">Belongs to the cytochrome P450 family.</text>
</comment>
<evidence type="ECO:0000256" key="4">
    <source>
        <dbReference type="ARBA" id="ARBA00023002"/>
    </source>
</evidence>
<dbReference type="GO" id="GO:0005506">
    <property type="term" value="F:iron ion binding"/>
    <property type="evidence" value="ECO:0007669"/>
    <property type="project" value="InterPro"/>
</dbReference>
<dbReference type="PANTHER" id="PTHR46696">
    <property type="entry name" value="P450, PUTATIVE (EUROFUNG)-RELATED"/>
    <property type="match status" value="1"/>
</dbReference>
<dbReference type="GO" id="GO:0004497">
    <property type="term" value="F:monooxygenase activity"/>
    <property type="evidence" value="ECO:0007669"/>
    <property type="project" value="UniProtKB-KW"/>
</dbReference>
<organism evidence="7 8">
    <name type="scientific">Nocardia transvalensis</name>
    <dbReference type="NCBI Taxonomy" id="37333"/>
    <lineage>
        <taxon>Bacteria</taxon>
        <taxon>Bacillati</taxon>
        <taxon>Actinomycetota</taxon>
        <taxon>Actinomycetes</taxon>
        <taxon>Mycobacteriales</taxon>
        <taxon>Nocardiaceae</taxon>
        <taxon>Nocardia</taxon>
    </lineage>
</organism>